<dbReference type="Proteomes" id="UP000092504">
    <property type="component" value="Unassembled WGS sequence"/>
</dbReference>
<name>A0A1B8P2N6_HALEL</name>
<dbReference type="EMBL" id="MAJD01000001">
    <property type="protein sequence ID" value="OBX36499.1"/>
    <property type="molecule type" value="Genomic_DNA"/>
</dbReference>
<accession>A0A1B8P2N6</accession>
<gene>
    <name evidence="1" type="ORF">A8U91_00842</name>
</gene>
<comment type="caution">
    <text evidence="1">The sequence shown here is derived from an EMBL/GenBank/DDBJ whole genome shotgun (WGS) entry which is preliminary data.</text>
</comment>
<dbReference type="AlphaFoldDB" id="A0A1B8P2N6"/>
<organism evidence="1 2">
    <name type="scientific">Halomonas elongata</name>
    <dbReference type="NCBI Taxonomy" id="2746"/>
    <lineage>
        <taxon>Bacteria</taxon>
        <taxon>Pseudomonadati</taxon>
        <taxon>Pseudomonadota</taxon>
        <taxon>Gammaproteobacteria</taxon>
        <taxon>Oceanospirillales</taxon>
        <taxon>Halomonadaceae</taxon>
        <taxon>Halomonas</taxon>
    </lineage>
</organism>
<dbReference type="PATRIC" id="fig|2746.7.peg.866"/>
<proteinExistence type="predicted"/>
<evidence type="ECO:0000313" key="1">
    <source>
        <dbReference type="EMBL" id="OBX36499.1"/>
    </source>
</evidence>
<protein>
    <submittedName>
        <fullName evidence="1">Uncharacterized protein</fullName>
    </submittedName>
</protein>
<sequence>MATMVVAAIPDLYQGFRGKAGGLITTTRQAGDDDSAE</sequence>
<evidence type="ECO:0000313" key="2">
    <source>
        <dbReference type="Proteomes" id="UP000092504"/>
    </source>
</evidence>
<reference evidence="1 2" key="1">
    <citation type="submission" date="2016-06" db="EMBL/GenBank/DDBJ databases">
        <title>Genome sequence of halotolerant plant growth promoting strain of Halomonas elongata HEK1 isolated from salterns of Rann of Kutch, Gujarat, India.</title>
        <authorList>
            <person name="Gaba S."/>
            <person name="Singh R.N."/>
            <person name="Abrol S."/>
            <person name="Kaushik R."/>
            <person name="Saxena A.K."/>
        </authorList>
    </citation>
    <scope>NUCLEOTIDE SEQUENCE [LARGE SCALE GENOMIC DNA]</scope>
    <source>
        <strain evidence="1 2">HEK1</strain>
    </source>
</reference>